<protein>
    <submittedName>
        <fullName evidence="3">Uncharacterized protein</fullName>
    </submittedName>
</protein>
<evidence type="ECO:0000256" key="2">
    <source>
        <dbReference type="SAM" id="SignalP"/>
    </source>
</evidence>
<name>A0A835W5G2_CHLIN</name>
<evidence type="ECO:0000313" key="4">
    <source>
        <dbReference type="Proteomes" id="UP000650467"/>
    </source>
</evidence>
<evidence type="ECO:0000256" key="1">
    <source>
        <dbReference type="SAM" id="MobiDB-lite"/>
    </source>
</evidence>
<dbReference type="OrthoDB" id="542954at2759"/>
<dbReference type="EMBL" id="JAEHOC010000010">
    <property type="protein sequence ID" value="KAG2437834.1"/>
    <property type="molecule type" value="Genomic_DNA"/>
</dbReference>
<feature type="compositionally biased region" description="Basic and acidic residues" evidence="1">
    <location>
        <begin position="153"/>
        <end position="176"/>
    </location>
</feature>
<organism evidence="3 4">
    <name type="scientific">Chlamydomonas incerta</name>
    <dbReference type="NCBI Taxonomy" id="51695"/>
    <lineage>
        <taxon>Eukaryota</taxon>
        <taxon>Viridiplantae</taxon>
        <taxon>Chlorophyta</taxon>
        <taxon>core chlorophytes</taxon>
        <taxon>Chlorophyceae</taxon>
        <taxon>CS clade</taxon>
        <taxon>Chlamydomonadales</taxon>
        <taxon>Chlamydomonadaceae</taxon>
        <taxon>Chlamydomonas</taxon>
    </lineage>
</organism>
<feature type="chain" id="PRO_5032564959" evidence="2">
    <location>
        <begin position="21"/>
        <end position="282"/>
    </location>
</feature>
<feature type="region of interest" description="Disordered" evidence="1">
    <location>
        <begin position="153"/>
        <end position="181"/>
    </location>
</feature>
<reference evidence="3" key="1">
    <citation type="journal article" date="2020" name="bioRxiv">
        <title>Comparative genomics of Chlamydomonas.</title>
        <authorList>
            <person name="Craig R.J."/>
            <person name="Hasan A.R."/>
            <person name="Ness R.W."/>
            <person name="Keightley P.D."/>
        </authorList>
    </citation>
    <scope>NUCLEOTIDE SEQUENCE</scope>
    <source>
        <strain evidence="3">SAG 7.73</strain>
    </source>
</reference>
<sequence>MALAWALVAAVLLASGPAEAARKAFLSDLEASSSQAAASRSGRRLQQSEIPAGADVEILDSADYDVIEVLSAAYDPMIGAYGGYGVYGYYGNFYGVYGSYAGDFFVDYMSELTDEEIFAELDIGEMTPAGEQLPGGHRRSLLQHGGDMHGGDMHGGDLHGGDMHGPRRGGEHHRGPQEVPVEDPELLDWPFEVNDYGAAFEFHNEGVGYYGMYSGFAYGSYTGMTSVYGGYYGGDWWLDAAGVWQHMEEMGTAAWLLDDAVQQAAEEDLAANMASGEGDLQL</sequence>
<keyword evidence="2" id="KW-0732">Signal</keyword>
<evidence type="ECO:0000313" key="3">
    <source>
        <dbReference type="EMBL" id="KAG2437834.1"/>
    </source>
</evidence>
<accession>A0A835W5G2</accession>
<keyword evidence="4" id="KW-1185">Reference proteome</keyword>
<comment type="caution">
    <text evidence="3">The sequence shown here is derived from an EMBL/GenBank/DDBJ whole genome shotgun (WGS) entry which is preliminary data.</text>
</comment>
<dbReference type="Proteomes" id="UP000650467">
    <property type="component" value="Unassembled WGS sequence"/>
</dbReference>
<feature type="signal peptide" evidence="2">
    <location>
        <begin position="1"/>
        <end position="20"/>
    </location>
</feature>
<proteinExistence type="predicted"/>
<gene>
    <name evidence="3" type="ORF">HXX76_005453</name>
</gene>
<dbReference type="AlphaFoldDB" id="A0A835W5G2"/>